<dbReference type="InterPro" id="IPR050270">
    <property type="entry name" value="DegV_domain_contain"/>
</dbReference>
<dbReference type="SMART" id="SM01120">
    <property type="entry name" value="Dak2"/>
    <property type="match status" value="1"/>
</dbReference>
<dbReference type="Gene3D" id="1.25.40.340">
    <property type="match status" value="1"/>
</dbReference>
<dbReference type="InterPro" id="IPR048394">
    <property type="entry name" value="FakA-like_M"/>
</dbReference>
<dbReference type="PANTHER" id="PTHR33434">
    <property type="entry name" value="DEGV DOMAIN-CONTAINING PROTEIN DR_1986-RELATED"/>
    <property type="match status" value="1"/>
</dbReference>
<dbReference type="SMART" id="SM01121">
    <property type="entry name" value="Dak1_2"/>
    <property type="match status" value="1"/>
</dbReference>
<dbReference type="InterPro" id="IPR004007">
    <property type="entry name" value="DhaL_dom"/>
</dbReference>
<dbReference type="Proteomes" id="UP000184442">
    <property type="component" value="Unassembled WGS sequence"/>
</dbReference>
<evidence type="ECO:0000313" key="2">
    <source>
        <dbReference type="EMBL" id="SHJ04620.1"/>
    </source>
</evidence>
<keyword evidence="3" id="KW-1185">Reference proteome</keyword>
<dbReference type="NCBIfam" id="TIGR03599">
    <property type="entry name" value="YloV"/>
    <property type="match status" value="1"/>
</dbReference>
<feature type="domain" description="DhaL" evidence="1">
    <location>
        <begin position="27"/>
        <end position="219"/>
    </location>
</feature>
<reference evidence="2 3" key="1">
    <citation type="submission" date="2016-11" db="EMBL/GenBank/DDBJ databases">
        <authorList>
            <person name="Jaros S."/>
            <person name="Januszkiewicz K."/>
            <person name="Wedrychowicz H."/>
        </authorList>
    </citation>
    <scope>NUCLEOTIDE SEQUENCE [LARGE SCALE GENOMIC DNA]</scope>
    <source>
        <strain evidence="2 3">DSM 19022</strain>
    </source>
</reference>
<gene>
    <name evidence="2" type="ORF">SAMN02745176_02211</name>
</gene>
<dbReference type="SUPFAM" id="SSF101473">
    <property type="entry name" value="DhaL-like"/>
    <property type="match status" value="1"/>
</dbReference>
<dbReference type="Pfam" id="PF21645">
    <property type="entry name" value="FakA-like_M"/>
    <property type="match status" value="1"/>
</dbReference>
<dbReference type="EMBL" id="FQZS01000014">
    <property type="protein sequence ID" value="SHJ04620.1"/>
    <property type="molecule type" value="Genomic_DNA"/>
</dbReference>
<organism evidence="2 3">
    <name type="scientific">Lutispora thermophila DSM 19022</name>
    <dbReference type="NCBI Taxonomy" id="1122184"/>
    <lineage>
        <taxon>Bacteria</taxon>
        <taxon>Bacillati</taxon>
        <taxon>Bacillota</taxon>
        <taxon>Clostridia</taxon>
        <taxon>Lutisporales</taxon>
        <taxon>Lutisporaceae</taxon>
        <taxon>Lutispora</taxon>
    </lineage>
</organism>
<accession>A0A1M6G3Y6</accession>
<evidence type="ECO:0000313" key="3">
    <source>
        <dbReference type="Proteomes" id="UP000184442"/>
    </source>
</evidence>
<dbReference type="InterPro" id="IPR033470">
    <property type="entry name" value="FakA-like_C"/>
</dbReference>
<proteinExistence type="predicted"/>
<dbReference type="AlphaFoldDB" id="A0A1M6G3Y6"/>
<dbReference type="GO" id="GO:0006071">
    <property type="term" value="P:glycerol metabolic process"/>
    <property type="evidence" value="ECO:0007669"/>
    <property type="project" value="InterPro"/>
</dbReference>
<dbReference type="Pfam" id="PF13684">
    <property type="entry name" value="FakA-like_C"/>
    <property type="match status" value="1"/>
</dbReference>
<dbReference type="PROSITE" id="PS51480">
    <property type="entry name" value="DHAL"/>
    <property type="match status" value="1"/>
</dbReference>
<dbReference type="STRING" id="1122184.SAMN02745176_02211"/>
<sequence length="558" mass="61377">MYKELEYSSIKEVQTLSDIHREVIQGMHLKNMIISGANNLENNKNIVNSLNVFPVPDGDTGTNMSLTMNSAVKEINKCEDLEVSLVADSAANGSLMGARGNSGVILSQIFRGFAKGLKNVKEIDSVALANAIMEGCNTAYKAVMKPTEGTILTVIREGAEFGLKIAKSTPNTAELLGKIIEKANETLNKTPEMLPILKQAGVVDAGGKGLIFILKGMHHYLVTKEVIQLAEVPVVEVEVETAKPVYDDDIVFGYCTEFFIKGKDLNPEEFKKKVIDIGDSIVVVGDENLIKVHIHTNNPGTVIEEALRFGYLSKIKIDNMREQHQELLLNEEERKTNEELKNYGVVAVAMGSGISRIFKDLGADEIIEGGQTMNPSTEDILKSVDRINAENIIILPNNSNIVLAANQAKSISNKNITVIPTKSIPQGISALMALDVEKSIEENEKKINKAISEVKTGLITYAVRNSNFDGVDIEEGNYLGITDGKINAVGEDMKDVIYKVMDAMIDEDASLITVYYGNDVSEEEALKLEEDIRGRYEECDIEMHYGGQPLYYYILSVE</sequence>
<evidence type="ECO:0000259" key="1">
    <source>
        <dbReference type="PROSITE" id="PS51480"/>
    </source>
</evidence>
<protein>
    <recommendedName>
        <fullName evidence="1">DhaL domain-containing protein</fullName>
    </recommendedName>
</protein>
<dbReference type="PANTHER" id="PTHR33434:SF4">
    <property type="entry name" value="PHOSPHATASE PROTEIN"/>
    <property type="match status" value="1"/>
</dbReference>
<dbReference type="InterPro" id="IPR019986">
    <property type="entry name" value="YloV-like"/>
</dbReference>
<dbReference type="Pfam" id="PF02734">
    <property type="entry name" value="Dak2"/>
    <property type="match status" value="1"/>
</dbReference>
<name>A0A1M6G3Y6_9FIRM</name>
<dbReference type="InterPro" id="IPR036117">
    <property type="entry name" value="DhaL_dom_sf"/>
</dbReference>
<dbReference type="GO" id="GO:0004371">
    <property type="term" value="F:glycerone kinase activity"/>
    <property type="evidence" value="ECO:0007669"/>
    <property type="project" value="InterPro"/>
</dbReference>